<name>A0ABZ1HTM5_STRPH</name>
<proteinExistence type="predicted"/>
<evidence type="ECO:0000313" key="1">
    <source>
        <dbReference type="EMBL" id="WSD20973.1"/>
    </source>
</evidence>
<keyword evidence="2" id="KW-1185">Reference proteome</keyword>
<dbReference type="RefSeq" id="WP_326762538.1">
    <property type="nucleotide sequence ID" value="NZ_CP109135.1"/>
</dbReference>
<reference evidence="1 2" key="1">
    <citation type="submission" date="2022-10" db="EMBL/GenBank/DDBJ databases">
        <title>The complete genomes of actinobacterial strains from the NBC collection.</title>
        <authorList>
            <person name="Joergensen T.S."/>
            <person name="Alvarez Arevalo M."/>
            <person name="Sterndorff E.B."/>
            <person name="Faurdal D."/>
            <person name="Vuksanovic O."/>
            <person name="Mourched A.-S."/>
            <person name="Charusanti P."/>
            <person name="Shaw S."/>
            <person name="Blin K."/>
            <person name="Weber T."/>
        </authorList>
    </citation>
    <scope>NUCLEOTIDE SEQUENCE [LARGE SCALE GENOMIC DNA]</scope>
    <source>
        <strain evidence="1 2">NBC 01752</strain>
    </source>
</reference>
<organism evidence="1 2">
    <name type="scientific">Streptomyces phaeochromogenes</name>
    <dbReference type="NCBI Taxonomy" id="1923"/>
    <lineage>
        <taxon>Bacteria</taxon>
        <taxon>Bacillati</taxon>
        <taxon>Actinomycetota</taxon>
        <taxon>Actinomycetes</taxon>
        <taxon>Kitasatosporales</taxon>
        <taxon>Streptomycetaceae</taxon>
        <taxon>Streptomyces</taxon>
        <taxon>Streptomyces phaeochromogenes group</taxon>
    </lineage>
</organism>
<sequence length="87" mass="9527">MSIGSGSGHVTARCLPPSASVRKPARIIALFDPMGAWRQEITTSRASLARAIDNHPHDAREAVRLLLEVQDLMTATDISQFRRTKSS</sequence>
<dbReference type="Proteomes" id="UP001340816">
    <property type="component" value="Chromosome"/>
</dbReference>
<accession>A0ABZ1HTM5</accession>
<evidence type="ECO:0000313" key="2">
    <source>
        <dbReference type="Proteomes" id="UP001340816"/>
    </source>
</evidence>
<dbReference type="EMBL" id="CP109135">
    <property type="protein sequence ID" value="WSD20973.1"/>
    <property type="molecule type" value="Genomic_DNA"/>
</dbReference>
<gene>
    <name evidence="1" type="ORF">OHB35_51340</name>
</gene>
<protein>
    <submittedName>
        <fullName evidence="1">Uncharacterized protein</fullName>
    </submittedName>
</protein>